<proteinExistence type="predicted"/>
<dbReference type="Proteomes" id="UP001303046">
    <property type="component" value="Unassembled WGS sequence"/>
</dbReference>
<organism evidence="1 2">
    <name type="scientific">Necator americanus</name>
    <name type="common">Human hookworm</name>
    <dbReference type="NCBI Taxonomy" id="51031"/>
    <lineage>
        <taxon>Eukaryota</taxon>
        <taxon>Metazoa</taxon>
        <taxon>Ecdysozoa</taxon>
        <taxon>Nematoda</taxon>
        <taxon>Chromadorea</taxon>
        <taxon>Rhabditida</taxon>
        <taxon>Rhabditina</taxon>
        <taxon>Rhabditomorpha</taxon>
        <taxon>Strongyloidea</taxon>
        <taxon>Ancylostomatidae</taxon>
        <taxon>Bunostominae</taxon>
        <taxon>Necator</taxon>
    </lineage>
</organism>
<reference evidence="1 2" key="1">
    <citation type="submission" date="2023-08" db="EMBL/GenBank/DDBJ databases">
        <title>A Necator americanus chromosomal reference genome.</title>
        <authorList>
            <person name="Ilik V."/>
            <person name="Petrzelkova K.J."/>
            <person name="Pardy F."/>
            <person name="Fuh T."/>
            <person name="Niatou-Singa F.S."/>
            <person name="Gouil Q."/>
            <person name="Baker L."/>
            <person name="Ritchie M.E."/>
            <person name="Jex A.R."/>
            <person name="Gazzola D."/>
            <person name="Li H."/>
            <person name="Toshio Fujiwara R."/>
            <person name="Zhan B."/>
            <person name="Aroian R.V."/>
            <person name="Pafco B."/>
            <person name="Schwarz E.M."/>
        </authorList>
    </citation>
    <scope>NUCLEOTIDE SEQUENCE [LARGE SCALE GENOMIC DNA]</scope>
    <source>
        <strain evidence="1 2">Aroian</strain>
        <tissue evidence="1">Whole animal</tissue>
    </source>
</reference>
<gene>
    <name evidence="1" type="primary">Necator_chrX.g24720</name>
    <name evidence="1" type="ORF">RB195_024555</name>
</gene>
<evidence type="ECO:0000313" key="1">
    <source>
        <dbReference type="EMBL" id="KAK6764277.1"/>
    </source>
</evidence>
<evidence type="ECO:0000313" key="2">
    <source>
        <dbReference type="Proteomes" id="UP001303046"/>
    </source>
</evidence>
<keyword evidence="2" id="KW-1185">Reference proteome</keyword>
<sequence length="86" mass="9389">MKSSATTIRFVTMNYPTLSTDFQQAACLGHYDISMCRLPAGNRHQRPAVISTGGITIFCCDVDEKQIEGCAVVAKSDNNNLVDEFA</sequence>
<accession>A0ABR1ENM9</accession>
<protein>
    <submittedName>
        <fullName evidence="1">Uncharacterized protein</fullName>
    </submittedName>
</protein>
<comment type="caution">
    <text evidence="1">The sequence shown here is derived from an EMBL/GenBank/DDBJ whole genome shotgun (WGS) entry which is preliminary data.</text>
</comment>
<dbReference type="EMBL" id="JAVFWL010000006">
    <property type="protein sequence ID" value="KAK6764277.1"/>
    <property type="molecule type" value="Genomic_DNA"/>
</dbReference>
<name>A0ABR1ENM9_NECAM</name>